<feature type="domain" description="PPM-type phosphatase" evidence="3">
    <location>
        <begin position="172"/>
        <end position="394"/>
    </location>
</feature>
<feature type="transmembrane region" description="Helical" evidence="2">
    <location>
        <begin position="50"/>
        <end position="67"/>
    </location>
</feature>
<dbReference type="InterPro" id="IPR001932">
    <property type="entry name" value="PPM-type_phosphatase-like_dom"/>
</dbReference>
<evidence type="ECO:0000313" key="5">
    <source>
        <dbReference type="Proteomes" id="UP001499884"/>
    </source>
</evidence>
<evidence type="ECO:0000259" key="3">
    <source>
        <dbReference type="SMART" id="SM00331"/>
    </source>
</evidence>
<accession>A0ABP7FNL0</accession>
<comment type="caution">
    <text evidence="4">The sequence shown here is derived from an EMBL/GenBank/DDBJ whole genome shotgun (WGS) entry which is preliminary data.</text>
</comment>
<gene>
    <name evidence="4" type="ORF">GCM10023082_46300</name>
</gene>
<dbReference type="Pfam" id="PF07228">
    <property type="entry name" value="SpoIIE"/>
    <property type="match status" value="1"/>
</dbReference>
<dbReference type="EMBL" id="BAABEP010000038">
    <property type="protein sequence ID" value="GAA3744368.1"/>
    <property type="molecule type" value="Genomic_DNA"/>
</dbReference>
<keyword evidence="2" id="KW-0812">Transmembrane</keyword>
<keyword evidence="5" id="KW-1185">Reference proteome</keyword>
<evidence type="ECO:0000313" key="4">
    <source>
        <dbReference type="EMBL" id="GAA3744368.1"/>
    </source>
</evidence>
<organism evidence="4 5">
    <name type="scientific">Streptomyces tremellae</name>
    <dbReference type="NCBI Taxonomy" id="1124239"/>
    <lineage>
        <taxon>Bacteria</taxon>
        <taxon>Bacillati</taxon>
        <taxon>Actinomycetota</taxon>
        <taxon>Actinomycetes</taxon>
        <taxon>Kitasatosporales</taxon>
        <taxon>Streptomycetaceae</taxon>
        <taxon>Streptomyces</taxon>
    </lineage>
</organism>
<dbReference type="RefSeq" id="WP_425588367.1">
    <property type="nucleotide sequence ID" value="NZ_BAABEP010000038.1"/>
</dbReference>
<keyword evidence="2" id="KW-1133">Transmembrane helix</keyword>
<evidence type="ECO:0000256" key="1">
    <source>
        <dbReference type="ARBA" id="ARBA00022801"/>
    </source>
</evidence>
<dbReference type="InterPro" id="IPR036457">
    <property type="entry name" value="PPM-type-like_dom_sf"/>
</dbReference>
<dbReference type="Proteomes" id="UP001499884">
    <property type="component" value="Unassembled WGS sequence"/>
</dbReference>
<reference evidence="5" key="1">
    <citation type="journal article" date="2019" name="Int. J. Syst. Evol. Microbiol.">
        <title>The Global Catalogue of Microorganisms (GCM) 10K type strain sequencing project: providing services to taxonomists for standard genome sequencing and annotation.</title>
        <authorList>
            <consortium name="The Broad Institute Genomics Platform"/>
            <consortium name="The Broad Institute Genome Sequencing Center for Infectious Disease"/>
            <person name="Wu L."/>
            <person name="Ma J."/>
        </authorList>
    </citation>
    <scope>NUCLEOTIDE SEQUENCE [LARGE SCALE GENOMIC DNA]</scope>
    <source>
        <strain evidence="5">JCM 30846</strain>
    </source>
</reference>
<dbReference type="PANTHER" id="PTHR43156:SF2">
    <property type="entry name" value="STAGE II SPORULATION PROTEIN E"/>
    <property type="match status" value="1"/>
</dbReference>
<keyword evidence="2" id="KW-0472">Membrane</keyword>
<dbReference type="Gene3D" id="3.60.40.10">
    <property type="entry name" value="PPM-type phosphatase domain"/>
    <property type="match status" value="1"/>
</dbReference>
<keyword evidence="1" id="KW-0378">Hydrolase</keyword>
<feature type="transmembrane region" description="Helical" evidence="2">
    <location>
        <begin position="119"/>
        <end position="140"/>
    </location>
</feature>
<proteinExistence type="predicted"/>
<dbReference type="PANTHER" id="PTHR43156">
    <property type="entry name" value="STAGE II SPORULATION PROTEIN E-RELATED"/>
    <property type="match status" value="1"/>
</dbReference>
<protein>
    <submittedName>
        <fullName evidence="4">PP2C family protein-serine/threonine phosphatase</fullName>
    </submittedName>
</protein>
<dbReference type="InterPro" id="IPR052016">
    <property type="entry name" value="Bact_Sigma-Reg"/>
</dbReference>
<evidence type="ECO:0000256" key="2">
    <source>
        <dbReference type="SAM" id="Phobius"/>
    </source>
</evidence>
<dbReference type="SUPFAM" id="SSF81606">
    <property type="entry name" value="PP2C-like"/>
    <property type="match status" value="1"/>
</dbReference>
<dbReference type="SMART" id="SM00331">
    <property type="entry name" value="PP2C_SIG"/>
    <property type="match status" value="1"/>
</dbReference>
<name>A0ABP7FNL0_9ACTN</name>
<sequence length="412" mass="44024">MAKTGRGEGRRRGGRAPRGVRIARDWVARRDGEPARGEVAPTPRPSRFRFWLPLVVIFVGGVFDVVTPTRFTASPFFAAAPMVAAPFFGPVGTLVIALVAISTEVLLRIDDGTIGRVEAVGDLLTVVVVSALALGINRIVRRSGERLASARVIAEAAQRAVLPQPSEQIGGLHIAARYEAAQEDAFIGGDLFAVQDTPYGVRLIVGDVRGKGMGAVETVAVLVGAFREAAEQERTLEGVAHRLDRALTREGTRRAEAETAESFTTAVLAEIPRGEGVVRLLNRGHPEPMLLEAAGVVTTLVPGQFALPLGMAELASWPDRADTSPYPPGSTLLFYTDGLSEARDRDGVFYDPAQRLRGRVFPGPEELLDAVVSDVRVHTGGGSTDDMALLAVNRPTAGQPDRRRIMSVVPPP</sequence>
<feature type="transmembrane region" description="Helical" evidence="2">
    <location>
        <begin position="87"/>
        <end position="107"/>
    </location>
</feature>